<evidence type="ECO:0000313" key="2">
    <source>
        <dbReference type="EMBL" id="RFU87920.1"/>
    </source>
</evidence>
<dbReference type="OrthoDB" id="9804920at2"/>
<evidence type="ECO:0000256" key="1">
    <source>
        <dbReference type="SAM" id="MobiDB-lite"/>
    </source>
</evidence>
<dbReference type="GO" id="GO:0070573">
    <property type="term" value="F:metallodipeptidase activity"/>
    <property type="evidence" value="ECO:0007669"/>
    <property type="project" value="InterPro"/>
</dbReference>
<evidence type="ECO:0000313" key="3">
    <source>
        <dbReference type="Proteomes" id="UP000263094"/>
    </source>
</evidence>
<dbReference type="InterPro" id="IPR008257">
    <property type="entry name" value="Pept_M19"/>
</dbReference>
<dbReference type="EMBL" id="QUAK01000022">
    <property type="protein sequence ID" value="RFU87920.1"/>
    <property type="molecule type" value="Genomic_DNA"/>
</dbReference>
<sequence>MADLQDEAHATGEVGDPDPPPAVAGHDARQEAGEREAADPLARARALLAAHPVADGHSGLLWALSGLSWYDLELGESALQTDIPRLREGAVGTLFWSLQVPGDFTGDRAVCATLDLIDLAVSVVRDHSEGLWLARTASEVADARAHGRIACLLGPASATALGNSLGALRALHQLGVRSLSLSGTRWAGEEGLSRFGEEVVREMNRLGVVADLTGTPDATAHRVLAVSRGPSLFSHSGARALTDHPDNATDEALTALGAGGGLCMVPCAAAQTGDALRDVADHLDHVRRVAGPRCVGLAGSFDTDGPSADGLADPAAYPPLLAELLDRGWSDAELALLTWENTQRVLRDSDFTARATQLRRPPSTATMERLDG</sequence>
<comment type="caution">
    <text evidence="2">The sequence shown here is derived from an EMBL/GenBank/DDBJ whole genome shotgun (WGS) entry which is preliminary data.</text>
</comment>
<dbReference type="GO" id="GO:0006508">
    <property type="term" value="P:proteolysis"/>
    <property type="evidence" value="ECO:0007669"/>
    <property type="project" value="InterPro"/>
</dbReference>
<keyword evidence="3" id="KW-1185">Reference proteome</keyword>
<organism evidence="2 3">
    <name type="scientific">Streptomyces triticagri</name>
    <dbReference type="NCBI Taxonomy" id="2293568"/>
    <lineage>
        <taxon>Bacteria</taxon>
        <taxon>Bacillati</taxon>
        <taxon>Actinomycetota</taxon>
        <taxon>Actinomycetes</taxon>
        <taxon>Kitasatosporales</taxon>
        <taxon>Streptomycetaceae</taxon>
        <taxon>Streptomyces</taxon>
    </lineage>
</organism>
<gene>
    <name evidence="2" type="ORF">DY218_04400</name>
</gene>
<proteinExistence type="predicted"/>
<dbReference type="RefSeq" id="WP_128554569.1">
    <property type="nucleotide sequence ID" value="NZ_QUAK01000022.1"/>
</dbReference>
<name>A0A372MBD6_9ACTN</name>
<dbReference type="PANTHER" id="PTHR10443">
    <property type="entry name" value="MICROSOMAL DIPEPTIDASE"/>
    <property type="match status" value="1"/>
</dbReference>
<dbReference type="InterPro" id="IPR032466">
    <property type="entry name" value="Metal_Hydrolase"/>
</dbReference>
<dbReference type="SUPFAM" id="SSF51556">
    <property type="entry name" value="Metallo-dependent hydrolases"/>
    <property type="match status" value="1"/>
</dbReference>
<dbReference type="PANTHER" id="PTHR10443:SF12">
    <property type="entry name" value="DIPEPTIDASE"/>
    <property type="match status" value="1"/>
</dbReference>
<protein>
    <submittedName>
        <fullName evidence="2">Membrane dipeptidase</fullName>
    </submittedName>
</protein>
<dbReference type="Pfam" id="PF01244">
    <property type="entry name" value="Peptidase_M19"/>
    <property type="match status" value="1"/>
</dbReference>
<reference evidence="2 3" key="1">
    <citation type="submission" date="2018-08" db="EMBL/GenBank/DDBJ databases">
        <title>Isolation, diversity and antifungal activity of Actinobacteria from wheat.</title>
        <authorList>
            <person name="Han C."/>
        </authorList>
    </citation>
    <scope>NUCLEOTIDE SEQUENCE [LARGE SCALE GENOMIC DNA]</scope>
    <source>
        <strain evidence="2 3">NEAU-YY421</strain>
    </source>
</reference>
<dbReference type="AlphaFoldDB" id="A0A372MBD6"/>
<feature type="region of interest" description="Disordered" evidence="1">
    <location>
        <begin position="1"/>
        <end position="37"/>
    </location>
</feature>
<dbReference type="PROSITE" id="PS51365">
    <property type="entry name" value="RENAL_DIPEPTIDASE_2"/>
    <property type="match status" value="1"/>
</dbReference>
<accession>A0A372MBD6</accession>
<feature type="compositionally biased region" description="Basic and acidic residues" evidence="1">
    <location>
        <begin position="26"/>
        <end position="37"/>
    </location>
</feature>
<dbReference type="Gene3D" id="3.20.20.140">
    <property type="entry name" value="Metal-dependent hydrolases"/>
    <property type="match status" value="1"/>
</dbReference>
<dbReference type="Proteomes" id="UP000263094">
    <property type="component" value="Unassembled WGS sequence"/>
</dbReference>
<feature type="compositionally biased region" description="Basic and acidic residues" evidence="1">
    <location>
        <begin position="1"/>
        <end position="10"/>
    </location>
</feature>